<sequence length="97" mass="10529">MKPASHAKGKNEQTLLAGYNIIDAVVVKNRIYVAIETNGIYTIRIFDPSTSSWTTMGSTKNEITSIAPSPYDNQIAVTIATENGKKYRFSATDAGSI</sequence>
<dbReference type="RefSeq" id="WP_033842798.1">
    <property type="nucleotide sequence ID" value="NZ_AP022557.1"/>
</dbReference>
<reference evidence="2" key="1">
    <citation type="journal article" date="2020" name="Microbiol. Resour. Announc.">
        <title>Complete Genome Sequence of Geobacillus sp. Strain E55-1, Isolated from Mine Geyser in Japan.</title>
        <authorList>
            <person name="Miyazaki K."/>
            <person name="Hase E."/>
            <person name="Tokito N."/>
        </authorList>
    </citation>
    <scope>NUCLEOTIDE SEQUENCE [LARGE SCALE GENOMIC DNA]</scope>
    <source>
        <strain evidence="2">E55-1</strain>
    </source>
</reference>
<proteinExistence type="predicted"/>
<evidence type="ECO:0000313" key="1">
    <source>
        <dbReference type="EMBL" id="BBW98001.1"/>
    </source>
</evidence>
<keyword evidence="2" id="KW-1185">Reference proteome</keyword>
<gene>
    <name evidence="1" type="ORF">GsuE55_28340</name>
</gene>
<protein>
    <submittedName>
        <fullName evidence="1">Uncharacterized protein</fullName>
    </submittedName>
</protein>
<organism evidence="1 2">
    <name type="scientific">Geobacillus subterraneus</name>
    <dbReference type="NCBI Taxonomy" id="129338"/>
    <lineage>
        <taxon>Bacteria</taxon>
        <taxon>Bacillati</taxon>
        <taxon>Bacillota</taxon>
        <taxon>Bacilli</taxon>
        <taxon>Bacillales</taxon>
        <taxon>Anoxybacillaceae</taxon>
        <taxon>Geobacillus</taxon>
    </lineage>
</organism>
<dbReference type="AlphaFoldDB" id="A0A679G1X0"/>
<name>A0A679G1X0_9BACL</name>
<dbReference type="SUPFAM" id="SSF63825">
    <property type="entry name" value="YWTD domain"/>
    <property type="match status" value="1"/>
</dbReference>
<dbReference type="Proteomes" id="UP000501421">
    <property type="component" value="Chromosome"/>
</dbReference>
<accession>A0A679G1X0</accession>
<evidence type="ECO:0000313" key="2">
    <source>
        <dbReference type="Proteomes" id="UP000501421"/>
    </source>
</evidence>
<dbReference type="EMBL" id="AP022557">
    <property type="protein sequence ID" value="BBW98001.1"/>
    <property type="molecule type" value="Genomic_DNA"/>
</dbReference>